<keyword evidence="4 6" id="KW-1133">Transmembrane helix</keyword>
<accession>A0ABV7WVK2</accession>
<evidence type="ECO:0000256" key="6">
    <source>
        <dbReference type="SAM" id="Phobius"/>
    </source>
</evidence>
<gene>
    <name evidence="7" type="ORF">ACFOND_09740</name>
</gene>
<comment type="caution">
    <text evidence="7">The sequence shown here is derived from an EMBL/GenBank/DDBJ whole genome shotgun (WGS) entry which is preliminary data.</text>
</comment>
<dbReference type="InterPro" id="IPR001123">
    <property type="entry name" value="LeuE-type"/>
</dbReference>
<protein>
    <submittedName>
        <fullName evidence="7">LysE family translocator</fullName>
    </submittedName>
</protein>
<dbReference type="EMBL" id="JBHRYN010000011">
    <property type="protein sequence ID" value="MFC3701920.1"/>
    <property type="molecule type" value="Genomic_DNA"/>
</dbReference>
<dbReference type="RefSeq" id="WP_290283095.1">
    <property type="nucleotide sequence ID" value="NZ_JAUFQI010000001.1"/>
</dbReference>
<feature type="transmembrane region" description="Helical" evidence="6">
    <location>
        <begin position="6"/>
        <end position="26"/>
    </location>
</feature>
<sequence>MIDITGFIITILPIALSPGTSFTLAISNIAIAGLRGVLPVILGSGVGIVLHATLVGLGVSTLIANNPQAMYALHLFGIAFLGWLGFKLLFTGIQAFHENLALNHRLVGFKQALLLNLINARAIVLYLTVTPIFAGNSLTGFIALGLVHVAMLACWILLAGSIIIIARRKIKLNLVTGVINFMGGTSLLAVTLNMIYANFLA</sequence>
<feature type="transmembrane region" description="Helical" evidence="6">
    <location>
        <begin position="140"/>
        <end position="166"/>
    </location>
</feature>
<reference evidence="8" key="1">
    <citation type="journal article" date="2019" name="Int. J. Syst. Evol. Microbiol.">
        <title>The Global Catalogue of Microorganisms (GCM) 10K type strain sequencing project: providing services to taxonomists for standard genome sequencing and annotation.</title>
        <authorList>
            <consortium name="The Broad Institute Genomics Platform"/>
            <consortium name="The Broad Institute Genome Sequencing Center for Infectious Disease"/>
            <person name="Wu L."/>
            <person name="Ma J."/>
        </authorList>
    </citation>
    <scope>NUCLEOTIDE SEQUENCE [LARGE SCALE GENOMIC DNA]</scope>
    <source>
        <strain evidence="8">CECT 8288</strain>
    </source>
</reference>
<evidence type="ECO:0000256" key="5">
    <source>
        <dbReference type="ARBA" id="ARBA00023136"/>
    </source>
</evidence>
<keyword evidence="2" id="KW-1003">Cell membrane</keyword>
<keyword evidence="3 6" id="KW-0812">Transmembrane</keyword>
<keyword evidence="8" id="KW-1185">Reference proteome</keyword>
<feature type="transmembrane region" description="Helical" evidence="6">
    <location>
        <begin position="111"/>
        <end position="134"/>
    </location>
</feature>
<feature type="transmembrane region" description="Helical" evidence="6">
    <location>
        <begin position="38"/>
        <end position="63"/>
    </location>
</feature>
<keyword evidence="5 6" id="KW-0472">Membrane</keyword>
<evidence type="ECO:0000313" key="7">
    <source>
        <dbReference type="EMBL" id="MFC3701920.1"/>
    </source>
</evidence>
<evidence type="ECO:0000256" key="2">
    <source>
        <dbReference type="ARBA" id="ARBA00022475"/>
    </source>
</evidence>
<name>A0ABV7WVK2_9GAMM</name>
<dbReference type="Proteomes" id="UP001595710">
    <property type="component" value="Unassembled WGS sequence"/>
</dbReference>
<evidence type="ECO:0000256" key="3">
    <source>
        <dbReference type="ARBA" id="ARBA00022692"/>
    </source>
</evidence>
<evidence type="ECO:0000256" key="1">
    <source>
        <dbReference type="ARBA" id="ARBA00004651"/>
    </source>
</evidence>
<dbReference type="PANTHER" id="PTHR30086">
    <property type="entry name" value="ARGININE EXPORTER PROTEIN ARGO"/>
    <property type="match status" value="1"/>
</dbReference>
<organism evidence="7 8">
    <name type="scientific">Reinekea marina</name>
    <dbReference type="NCBI Taxonomy" id="1310421"/>
    <lineage>
        <taxon>Bacteria</taxon>
        <taxon>Pseudomonadati</taxon>
        <taxon>Pseudomonadota</taxon>
        <taxon>Gammaproteobacteria</taxon>
        <taxon>Oceanospirillales</taxon>
        <taxon>Saccharospirillaceae</taxon>
        <taxon>Reinekea</taxon>
    </lineage>
</organism>
<dbReference type="PANTHER" id="PTHR30086:SF20">
    <property type="entry name" value="ARGININE EXPORTER PROTEIN ARGO-RELATED"/>
    <property type="match status" value="1"/>
</dbReference>
<feature type="transmembrane region" description="Helical" evidence="6">
    <location>
        <begin position="69"/>
        <end position="90"/>
    </location>
</feature>
<dbReference type="Pfam" id="PF01810">
    <property type="entry name" value="LysE"/>
    <property type="match status" value="1"/>
</dbReference>
<feature type="transmembrane region" description="Helical" evidence="6">
    <location>
        <begin position="178"/>
        <end position="199"/>
    </location>
</feature>
<evidence type="ECO:0000256" key="4">
    <source>
        <dbReference type="ARBA" id="ARBA00022989"/>
    </source>
</evidence>
<proteinExistence type="predicted"/>
<comment type="subcellular location">
    <subcellularLocation>
        <location evidence="1">Cell membrane</location>
        <topology evidence="1">Multi-pass membrane protein</topology>
    </subcellularLocation>
</comment>
<evidence type="ECO:0000313" key="8">
    <source>
        <dbReference type="Proteomes" id="UP001595710"/>
    </source>
</evidence>